<dbReference type="RefSeq" id="WP_062136839.1">
    <property type="nucleotide sequence ID" value="NZ_LRBG01000039.1"/>
</dbReference>
<dbReference type="PRINTS" id="PR00184">
    <property type="entry name" value="NEISSPPORIN"/>
</dbReference>
<comment type="caution">
    <text evidence="13">The sequence shown here is derived from an EMBL/GenBank/DDBJ whole genome shotgun (WGS) entry which is preliminary data.</text>
</comment>
<feature type="signal peptide" evidence="11">
    <location>
        <begin position="1"/>
        <end position="22"/>
    </location>
</feature>
<comment type="subcellular location">
    <subcellularLocation>
        <location evidence="1">Cell outer membrane</location>
        <topology evidence="1">Multi-pass membrane protein</topology>
    </subcellularLocation>
</comment>
<evidence type="ECO:0000313" key="13">
    <source>
        <dbReference type="EMBL" id="KXU82211.1"/>
    </source>
</evidence>
<dbReference type="InterPro" id="IPR002299">
    <property type="entry name" value="Porin_Neis"/>
</dbReference>
<dbReference type="InterPro" id="IPR033900">
    <property type="entry name" value="Gram_neg_porin_domain"/>
</dbReference>
<keyword evidence="5" id="KW-0812">Transmembrane</keyword>
<keyword evidence="6 11" id="KW-0732">Signal</keyword>
<dbReference type="Gene3D" id="2.40.160.10">
    <property type="entry name" value="Porin"/>
    <property type="match status" value="1"/>
</dbReference>
<dbReference type="InterPro" id="IPR001702">
    <property type="entry name" value="Porin_Gram-ve"/>
</dbReference>
<evidence type="ECO:0000256" key="5">
    <source>
        <dbReference type="ARBA" id="ARBA00022692"/>
    </source>
</evidence>
<dbReference type="GO" id="GO:0009279">
    <property type="term" value="C:cell outer membrane"/>
    <property type="evidence" value="ECO:0007669"/>
    <property type="project" value="UniProtKB-SubCell"/>
</dbReference>
<dbReference type="STRING" id="1399968.CI15_32115"/>
<dbReference type="SUPFAM" id="SSF56935">
    <property type="entry name" value="Porins"/>
    <property type="match status" value="1"/>
</dbReference>
<evidence type="ECO:0000256" key="7">
    <source>
        <dbReference type="ARBA" id="ARBA00023065"/>
    </source>
</evidence>
<dbReference type="AlphaFoldDB" id="A0A149PB08"/>
<keyword evidence="4" id="KW-1134">Transmembrane beta strand</keyword>
<feature type="domain" description="Porin" evidence="12">
    <location>
        <begin position="12"/>
        <end position="358"/>
    </location>
</feature>
<evidence type="ECO:0000256" key="10">
    <source>
        <dbReference type="ARBA" id="ARBA00023237"/>
    </source>
</evidence>
<evidence type="ECO:0000313" key="14">
    <source>
        <dbReference type="Proteomes" id="UP000075613"/>
    </source>
</evidence>
<keyword evidence="7" id="KW-0406">Ion transport</keyword>
<keyword evidence="10" id="KW-0998">Cell outer membrane</keyword>
<dbReference type="PANTHER" id="PTHR34501:SF9">
    <property type="entry name" value="MAJOR OUTER MEMBRANE PROTEIN P.IA"/>
    <property type="match status" value="1"/>
</dbReference>
<dbReference type="PRINTS" id="PR00182">
    <property type="entry name" value="ECOLNEIPORIN"/>
</dbReference>
<evidence type="ECO:0000256" key="3">
    <source>
        <dbReference type="ARBA" id="ARBA00022448"/>
    </source>
</evidence>
<dbReference type="GO" id="GO:0034220">
    <property type="term" value="P:monoatomic ion transmembrane transport"/>
    <property type="evidence" value="ECO:0007669"/>
    <property type="project" value="InterPro"/>
</dbReference>
<organism evidence="13 14">
    <name type="scientific">Paraburkholderia monticola</name>
    <dbReference type="NCBI Taxonomy" id="1399968"/>
    <lineage>
        <taxon>Bacteria</taxon>
        <taxon>Pseudomonadati</taxon>
        <taxon>Pseudomonadota</taxon>
        <taxon>Betaproteobacteria</taxon>
        <taxon>Burkholderiales</taxon>
        <taxon>Burkholderiaceae</taxon>
        <taxon>Paraburkholderia</taxon>
    </lineage>
</organism>
<evidence type="ECO:0000259" key="12">
    <source>
        <dbReference type="Pfam" id="PF13609"/>
    </source>
</evidence>
<dbReference type="InterPro" id="IPR050298">
    <property type="entry name" value="Gram-neg_bact_OMP"/>
</dbReference>
<dbReference type="GO" id="GO:0015288">
    <property type="term" value="F:porin activity"/>
    <property type="evidence" value="ECO:0007669"/>
    <property type="project" value="UniProtKB-KW"/>
</dbReference>
<dbReference type="EMBL" id="LRBG01000039">
    <property type="protein sequence ID" value="KXU82211.1"/>
    <property type="molecule type" value="Genomic_DNA"/>
</dbReference>
<keyword evidence="8" id="KW-0626">Porin</keyword>
<dbReference type="PANTHER" id="PTHR34501">
    <property type="entry name" value="PROTEIN YDDL-RELATED"/>
    <property type="match status" value="1"/>
</dbReference>
<feature type="chain" id="PRO_5007551014" evidence="11">
    <location>
        <begin position="23"/>
        <end position="387"/>
    </location>
</feature>
<evidence type="ECO:0000256" key="1">
    <source>
        <dbReference type="ARBA" id="ARBA00004571"/>
    </source>
</evidence>
<comment type="subunit">
    <text evidence="2">Homotrimer.</text>
</comment>
<keyword evidence="3" id="KW-0813">Transport</keyword>
<evidence type="ECO:0000256" key="9">
    <source>
        <dbReference type="ARBA" id="ARBA00023136"/>
    </source>
</evidence>
<proteinExistence type="predicted"/>
<gene>
    <name evidence="13" type="ORF">CI15_32115</name>
</gene>
<reference evidence="13 14" key="1">
    <citation type="journal article" date="2015" name="Int. J. Syst. Evol. Microbiol.">
        <title>Burkholderia monticola sp. nov., isolated from mountain soil.</title>
        <authorList>
            <person name="Baek I."/>
            <person name="Seo B."/>
            <person name="Lee I."/>
            <person name="Yi H."/>
            <person name="Chun J."/>
        </authorList>
    </citation>
    <scope>NUCLEOTIDE SEQUENCE [LARGE SCALE GENOMIC DNA]</scope>
    <source>
        <strain evidence="13 14">JC2948</strain>
    </source>
</reference>
<dbReference type="Pfam" id="PF13609">
    <property type="entry name" value="Porin_4"/>
    <property type="match status" value="1"/>
</dbReference>
<dbReference type="OrthoDB" id="8982743at2"/>
<evidence type="ECO:0000256" key="11">
    <source>
        <dbReference type="SAM" id="SignalP"/>
    </source>
</evidence>
<accession>A0A149PB08</accession>
<dbReference type="GO" id="GO:0046930">
    <property type="term" value="C:pore complex"/>
    <property type="evidence" value="ECO:0007669"/>
    <property type="project" value="UniProtKB-KW"/>
</dbReference>
<dbReference type="Proteomes" id="UP000075613">
    <property type="component" value="Unassembled WGS sequence"/>
</dbReference>
<keyword evidence="14" id="KW-1185">Reference proteome</keyword>
<protein>
    <submittedName>
        <fullName evidence="13">Porin</fullName>
    </submittedName>
</protein>
<evidence type="ECO:0000256" key="8">
    <source>
        <dbReference type="ARBA" id="ARBA00023114"/>
    </source>
</evidence>
<name>A0A149PB08_9BURK</name>
<evidence type="ECO:0000256" key="6">
    <source>
        <dbReference type="ARBA" id="ARBA00022729"/>
    </source>
</evidence>
<dbReference type="CDD" id="cd00342">
    <property type="entry name" value="gram_neg_porins"/>
    <property type="match status" value="1"/>
</dbReference>
<evidence type="ECO:0000256" key="4">
    <source>
        <dbReference type="ARBA" id="ARBA00022452"/>
    </source>
</evidence>
<dbReference type="InterPro" id="IPR023614">
    <property type="entry name" value="Porin_dom_sf"/>
</dbReference>
<sequence length="387" mass="41150">MRFMSQGICGATLILAAGGAAAQSSVTLYGVADTFVQYLDNGGNHSYSLRSGGSTGSLFGLKGVEDLGNGLKAVFTLENGYNINNGAFFADTTAMFYRQSWVGLRHDTYGSLTFGRQYQPSFWAVYFTDPFRGNEVLSPLAAADLAGATDRSTLATQYVSGRTSNSIVYTSPDMRGIHVYAMYGLPATVTQPVPVRSGAMLDVAANYSGYGFYAGVGYQYQHGAQETAPLVPTAPTLLTSFDLMATEHFSGALAYRVGIVNFQFNYSYNRPKDPPPGAVVAITPAVRLPLASLVHSYSIMELGATIQATPADVIAIAGIARDVRGVHDNTPGIQVGVDHSLSKRTSLYMRAGYLKNNGSANMSWPGVTGVASGSKQILAVLGMTHRF</sequence>
<evidence type="ECO:0000256" key="2">
    <source>
        <dbReference type="ARBA" id="ARBA00011233"/>
    </source>
</evidence>
<keyword evidence="9" id="KW-0472">Membrane</keyword>